<evidence type="ECO:0000256" key="3">
    <source>
        <dbReference type="ARBA" id="ARBA00022553"/>
    </source>
</evidence>
<evidence type="ECO:0000259" key="9">
    <source>
        <dbReference type="PROSITE" id="PS01124"/>
    </source>
</evidence>
<evidence type="ECO:0000259" key="10">
    <source>
        <dbReference type="PROSITE" id="PS50109"/>
    </source>
</evidence>
<dbReference type="Gene3D" id="1.10.287.130">
    <property type="match status" value="1"/>
</dbReference>
<dbReference type="AlphaFoldDB" id="A0A2D0NAC6"/>
<reference evidence="12 13" key="1">
    <citation type="submission" date="2017-10" db="EMBL/GenBank/DDBJ databases">
        <title>The draft genome sequence of Lewinella nigricans NBRC 102662.</title>
        <authorList>
            <person name="Wang K."/>
        </authorList>
    </citation>
    <scope>NUCLEOTIDE SEQUENCE [LARGE SCALE GENOMIC DNA]</scope>
    <source>
        <strain evidence="12 13">NBRC 102662</strain>
    </source>
</reference>
<dbReference type="CDD" id="cd17574">
    <property type="entry name" value="REC_OmpR"/>
    <property type="match status" value="1"/>
</dbReference>
<dbReference type="SMART" id="SM00028">
    <property type="entry name" value="TPR"/>
    <property type="match status" value="10"/>
</dbReference>
<dbReference type="GO" id="GO:0000155">
    <property type="term" value="F:phosphorelay sensor kinase activity"/>
    <property type="evidence" value="ECO:0007669"/>
    <property type="project" value="InterPro"/>
</dbReference>
<evidence type="ECO:0000313" key="13">
    <source>
        <dbReference type="Proteomes" id="UP000223913"/>
    </source>
</evidence>
<dbReference type="Pfam" id="PF00072">
    <property type="entry name" value="Response_reg"/>
    <property type="match status" value="1"/>
</dbReference>
<keyword evidence="7" id="KW-0802">TPR repeat</keyword>
<dbReference type="SMART" id="SM00342">
    <property type="entry name" value="HTH_ARAC"/>
    <property type="match status" value="1"/>
</dbReference>
<dbReference type="SUPFAM" id="SSF52172">
    <property type="entry name" value="CheY-like"/>
    <property type="match status" value="1"/>
</dbReference>
<dbReference type="EC" id="2.7.13.3" evidence="2"/>
<keyword evidence="3 6" id="KW-0597">Phosphoprotein</keyword>
<sequence>MNNSILISALVIISGLSGLQAQENSYQTDSITVYALGNRAFSLRTSRPDSALLLADEALQLAETIRDTQAQISLWRIKGVVHYGQQRMEEADDNFERSYRLARRIHFREARLLINLGNVEFYRKDFKKALERYQQALRLSERQDTVVWMDALNNIGSARSRMKQFREAIQAYRSSLALQLAINNRRAQLPTLLNLGDNYRKLNQTDEEVATFEKGLEIATSLQDSTWMATFYRYMGKAYANRASFIKSLEAWQHALSIYEARGDQLNIARTVHQIGALQQDNDNLEAAEQYYERALAIAIEQKNLRMQASALNSMGRNLLRQKQFEAAGNKLQQSISLRRQTGDLTTISYPYYNLGDSYEQTDQLDSAIFYLQTAYEIADSLDQYYLKSLVLTSLGKVARKRGDLDQAVDLFTEAVAVSKIESMRQEEMEATQALYEVFKQQNRPAAALAYLERHHELQDSLFNEESTRKIAQLEAQYAFEQEKKEIADQNLAEKRKLDEEIRQQRSLQSMLWSALILSLLSLFLLYRFLRFRKSAALEQERLSHQINLQKLNFEQKERVRLQEMDTFKSRFFANISHELRTPLTLILGPVHRILKREHLDRPLRTQLQLVRENAGFLLKRVNEILDLTKFDARQMQLQETPTPLYAFTKRLAANFESFAQQKQQQYLFDYRLDKDLNILLDQTKFSHVFNNFLANAIKYTPEAGRIIVALYEKKNTDPGRLVLEVQDNGIGIRKKDVPHLFNRFYQADQRENKAGGSGIGLALSKEVAEAMGADIRVESEWREGSTFYFEFPYREVMGVISEMVDLPSAERPVRLESILPAAGSALDLPRIMVVEDNQQLRDYLQLILSDSYRVTTARNGEDAIRKLTDWNGHLIISDVMMPKMDGFELLKKLKDSDEYRHIPVVMLTARSEMQDKLKALRIGVDDYLLKPFVEDELLSRVQNLLGNYQNRQRELPEQLPAKADVSAADLLWLEELETILRKEVSNPEFTFIQLESRLFISRSQLQRRIKKITGLTPNKYFREIKLQVARELLESGQVRTVNEVAHAVGFDTTKYFSKIYEMRYGKRPVEWL</sequence>
<feature type="domain" description="Histidine kinase" evidence="10">
    <location>
        <begin position="575"/>
        <end position="796"/>
    </location>
</feature>
<dbReference type="SUPFAM" id="SSF55874">
    <property type="entry name" value="ATPase domain of HSP90 chaperone/DNA topoisomerase II/histidine kinase"/>
    <property type="match status" value="1"/>
</dbReference>
<feature type="domain" description="HTH araC/xylS-type" evidence="9">
    <location>
        <begin position="975"/>
        <end position="1073"/>
    </location>
</feature>
<dbReference type="FunFam" id="1.10.287.130:FF:000045">
    <property type="entry name" value="Two-component system sensor histidine kinase/response regulator"/>
    <property type="match status" value="1"/>
</dbReference>
<dbReference type="InterPro" id="IPR003661">
    <property type="entry name" value="HisK_dim/P_dom"/>
</dbReference>
<dbReference type="InterPro" id="IPR036097">
    <property type="entry name" value="HisK_dim/P_sf"/>
</dbReference>
<keyword evidence="5" id="KW-0418">Kinase</keyword>
<dbReference type="Gene3D" id="3.40.50.2300">
    <property type="match status" value="1"/>
</dbReference>
<dbReference type="CDD" id="cd00082">
    <property type="entry name" value="HisKA"/>
    <property type="match status" value="1"/>
</dbReference>
<dbReference type="PROSITE" id="PS01124">
    <property type="entry name" value="HTH_ARAC_FAMILY_2"/>
    <property type="match status" value="1"/>
</dbReference>
<evidence type="ECO:0000256" key="6">
    <source>
        <dbReference type="PROSITE-ProRule" id="PRU00169"/>
    </source>
</evidence>
<dbReference type="InterPro" id="IPR004358">
    <property type="entry name" value="Sig_transdc_His_kin-like_C"/>
</dbReference>
<dbReference type="InterPro" id="IPR011990">
    <property type="entry name" value="TPR-like_helical_dom_sf"/>
</dbReference>
<keyword evidence="8" id="KW-0175">Coiled coil</keyword>
<comment type="caution">
    <text evidence="12">The sequence shown here is derived from an EMBL/GenBank/DDBJ whole genome shotgun (WGS) entry which is preliminary data.</text>
</comment>
<accession>A0A2D0NAC6</accession>
<dbReference type="FunFam" id="3.30.565.10:FF:000006">
    <property type="entry name" value="Sensor histidine kinase WalK"/>
    <property type="match status" value="1"/>
</dbReference>
<dbReference type="InterPro" id="IPR001789">
    <property type="entry name" value="Sig_transdc_resp-reg_receiver"/>
</dbReference>
<dbReference type="RefSeq" id="WP_099151048.1">
    <property type="nucleotide sequence ID" value="NZ_PDUD01000021.1"/>
</dbReference>
<dbReference type="CDD" id="cd00075">
    <property type="entry name" value="HATPase"/>
    <property type="match status" value="1"/>
</dbReference>
<dbReference type="PRINTS" id="PR00344">
    <property type="entry name" value="BCTRLSENSOR"/>
</dbReference>
<dbReference type="InterPro" id="IPR036890">
    <property type="entry name" value="HATPase_C_sf"/>
</dbReference>
<dbReference type="SUPFAM" id="SSF48452">
    <property type="entry name" value="TPR-like"/>
    <property type="match status" value="3"/>
</dbReference>
<dbReference type="PROSITE" id="PS50110">
    <property type="entry name" value="RESPONSE_REGULATORY"/>
    <property type="match status" value="1"/>
</dbReference>
<organism evidence="12 13">
    <name type="scientific">Flavilitoribacter nigricans (strain ATCC 23147 / DSM 23189 / NBRC 102662 / NCIMB 1420 / SS-2)</name>
    <name type="common">Lewinella nigricans</name>
    <dbReference type="NCBI Taxonomy" id="1122177"/>
    <lineage>
        <taxon>Bacteria</taxon>
        <taxon>Pseudomonadati</taxon>
        <taxon>Bacteroidota</taxon>
        <taxon>Saprospiria</taxon>
        <taxon>Saprospirales</taxon>
        <taxon>Lewinellaceae</taxon>
        <taxon>Flavilitoribacter</taxon>
    </lineage>
</organism>
<protein>
    <recommendedName>
        <fullName evidence="2">histidine kinase</fullName>
        <ecNumber evidence="2">2.7.13.3</ecNumber>
    </recommendedName>
</protein>
<dbReference type="PANTHER" id="PTHR43547:SF2">
    <property type="entry name" value="HYBRID SIGNAL TRANSDUCTION HISTIDINE KINASE C"/>
    <property type="match status" value="1"/>
</dbReference>
<feature type="repeat" description="TPR" evidence="7">
    <location>
        <begin position="110"/>
        <end position="143"/>
    </location>
</feature>
<evidence type="ECO:0000256" key="5">
    <source>
        <dbReference type="ARBA" id="ARBA00022777"/>
    </source>
</evidence>
<dbReference type="OrthoDB" id="9797097at2"/>
<gene>
    <name evidence="12" type="ORF">CRP01_15870</name>
</gene>
<evidence type="ECO:0000256" key="8">
    <source>
        <dbReference type="SAM" id="Coils"/>
    </source>
</evidence>
<evidence type="ECO:0000256" key="7">
    <source>
        <dbReference type="PROSITE-ProRule" id="PRU00339"/>
    </source>
</evidence>
<dbReference type="GO" id="GO:0043565">
    <property type="term" value="F:sequence-specific DNA binding"/>
    <property type="evidence" value="ECO:0007669"/>
    <property type="project" value="InterPro"/>
</dbReference>
<dbReference type="EMBL" id="PDUD01000021">
    <property type="protein sequence ID" value="PHN05471.1"/>
    <property type="molecule type" value="Genomic_DNA"/>
</dbReference>
<dbReference type="PROSITE" id="PS50005">
    <property type="entry name" value="TPR"/>
    <property type="match status" value="2"/>
</dbReference>
<name>A0A2D0NAC6_FLAN2</name>
<dbReference type="InterPro" id="IPR005467">
    <property type="entry name" value="His_kinase_dom"/>
</dbReference>
<dbReference type="Pfam" id="PF13424">
    <property type="entry name" value="TPR_12"/>
    <property type="match status" value="4"/>
</dbReference>
<dbReference type="PANTHER" id="PTHR43547">
    <property type="entry name" value="TWO-COMPONENT HISTIDINE KINASE"/>
    <property type="match status" value="1"/>
</dbReference>
<dbReference type="GO" id="GO:0003700">
    <property type="term" value="F:DNA-binding transcription factor activity"/>
    <property type="evidence" value="ECO:0007669"/>
    <property type="project" value="InterPro"/>
</dbReference>
<dbReference type="SUPFAM" id="SSF47384">
    <property type="entry name" value="Homodimeric domain of signal transducing histidine kinase"/>
    <property type="match status" value="1"/>
</dbReference>
<dbReference type="Gene3D" id="1.10.10.60">
    <property type="entry name" value="Homeodomain-like"/>
    <property type="match status" value="1"/>
</dbReference>
<feature type="modified residue" description="4-aspartylphosphate" evidence="6">
    <location>
        <position position="879"/>
    </location>
</feature>
<evidence type="ECO:0000256" key="2">
    <source>
        <dbReference type="ARBA" id="ARBA00012438"/>
    </source>
</evidence>
<feature type="domain" description="Response regulatory" evidence="11">
    <location>
        <begin position="831"/>
        <end position="946"/>
    </location>
</feature>
<feature type="coiled-coil region" evidence="8">
    <location>
        <begin position="464"/>
        <end position="491"/>
    </location>
</feature>
<dbReference type="Pfam" id="PF00512">
    <property type="entry name" value="HisKA"/>
    <property type="match status" value="1"/>
</dbReference>
<dbReference type="InterPro" id="IPR019734">
    <property type="entry name" value="TPR_rpt"/>
</dbReference>
<dbReference type="Pfam" id="PF02518">
    <property type="entry name" value="HATPase_c"/>
    <property type="match status" value="1"/>
</dbReference>
<evidence type="ECO:0000256" key="4">
    <source>
        <dbReference type="ARBA" id="ARBA00022679"/>
    </source>
</evidence>
<dbReference type="SMART" id="SM00448">
    <property type="entry name" value="REC"/>
    <property type="match status" value="1"/>
</dbReference>
<dbReference type="PROSITE" id="PS50109">
    <property type="entry name" value="HIS_KIN"/>
    <property type="match status" value="1"/>
</dbReference>
<comment type="catalytic activity">
    <reaction evidence="1">
        <text>ATP + protein L-histidine = ADP + protein N-phospho-L-histidine.</text>
        <dbReference type="EC" id="2.7.13.3"/>
    </reaction>
</comment>
<dbReference type="InterPro" id="IPR003594">
    <property type="entry name" value="HATPase_dom"/>
</dbReference>
<dbReference type="Gene3D" id="1.25.40.10">
    <property type="entry name" value="Tetratricopeptide repeat domain"/>
    <property type="match status" value="2"/>
</dbReference>
<dbReference type="SMART" id="SM00388">
    <property type="entry name" value="HisKA"/>
    <property type="match status" value="1"/>
</dbReference>
<dbReference type="Pfam" id="PF12833">
    <property type="entry name" value="HTH_18"/>
    <property type="match status" value="1"/>
</dbReference>
<dbReference type="InterPro" id="IPR018060">
    <property type="entry name" value="HTH_AraC"/>
</dbReference>
<keyword evidence="13" id="KW-1185">Reference proteome</keyword>
<evidence type="ECO:0000259" key="11">
    <source>
        <dbReference type="PROSITE" id="PS50110"/>
    </source>
</evidence>
<keyword evidence="4" id="KW-0808">Transferase</keyword>
<dbReference type="InterPro" id="IPR011006">
    <property type="entry name" value="CheY-like_superfamily"/>
</dbReference>
<dbReference type="Proteomes" id="UP000223913">
    <property type="component" value="Unassembled WGS sequence"/>
</dbReference>
<evidence type="ECO:0000256" key="1">
    <source>
        <dbReference type="ARBA" id="ARBA00000085"/>
    </source>
</evidence>
<evidence type="ECO:0000313" key="12">
    <source>
        <dbReference type="EMBL" id="PHN05471.1"/>
    </source>
</evidence>
<proteinExistence type="predicted"/>
<dbReference type="Gene3D" id="3.30.565.10">
    <property type="entry name" value="Histidine kinase-like ATPase, C-terminal domain"/>
    <property type="match status" value="1"/>
</dbReference>
<dbReference type="SMART" id="SM00387">
    <property type="entry name" value="HATPase_c"/>
    <property type="match status" value="1"/>
</dbReference>
<feature type="repeat" description="TPR" evidence="7">
    <location>
        <begin position="389"/>
        <end position="422"/>
    </location>
</feature>